<name>A0ABS3ZQJ7_9BRAD</name>
<feature type="compositionally biased region" description="Low complexity" evidence="1">
    <location>
        <begin position="347"/>
        <end position="363"/>
    </location>
</feature>
<proteinExistence type="predicted"/>
<dbReference type="InterPro" id="IPR045584">
    <property type="entry name" value="Pilin-like"/>
</dbReference>
<organism evidence="2 3">
    <name type="scientific">Bradyrhizobium vignae</name>
    <dbReference type="NCBI Taxonomy" id="1549949"/>
    <lineage>
        <taxon>Bacteria</taxon>
        <taxon>Pseudomonadati</taxon>
        <taxon>Pseudomonadota</taxon>
        <taxon>Alphaproteobacteria</taxon>
        <taxon>Hyphomicrobiales</taxon>
        <taxon>Nitrobacteraceae</taxon>
        <taxon>Bradyrhizobium</taxon>
    </lineage>
</organism>
<keyword evidence="3" id="KW-1185">Reference proteome</keyword>
<evidence type="ECO:0000313" key="2">
    <source>
        <dbReference type="EMBL" id="MBP0109679.1"/>
    </source>
</evidence>
<feature type="region of interest" description="Disordered" evidence="1">
    <location>
        <begin position="155"/>
        <end position="185"/>
    </location>
</feature>
<sequence>MGANRIQNVAAPLAGTDAANKSYVDASLSALGGQFDQALAGVNSRIDDISNRTTKATAGVAMAMAMAGVPTVLPSERVAFTMNYGNFQGQNGLALNGAVVSMTICSSQAAWATRPIRTSLARAQACASDGRCHAALYAALILALCVMVLRPTSASSQTSIPSQNSSGGAAPGATPTERAPAAPARTKVHVPVDQALLLVRSTLLTLNDANQSGNYTVLRDLASREFQIRNTSADLALVFADMRRSNLSLFSVMLLSPQLSGTPDIDADGHLRISGYVPTSPQQVKFDLVFEASSRQWKLLSLNIATAPVQASSAAREQQRSEPKKQMQSAKVLPKAPPAKGAPVRLEAAQSPAPQPEEASNRE</sequence>
<reference evidence="2 3" key="1">
    <citation type="submission" date="2021-03" db="EMBL/GenBank/DDBJ databases">
        <title>Genome Sequence of Bradyrhizobium vignae strain ISRA400.</title>
        <authorList>
            <person name="Tisa L.S."/>
            <person name="Svistoonoff S."/>
            <person name="Hocher V."/>
            <person name="Fall S."/>
            <person name="Zaiya A."/>
            <person name="Naing D."/>
            <person name="Niang N."/>
            <person name="Diouf A."/>
            <person name="Dasylva M.C."/>
            <person name="Toure O."/>
            <person name="Gueye M."/>
            <person name="Gully D."/>
            <person name="Tisseyre P."/>
            <person name="Simpson S."/>
            <person name="Morris K."/>
            <person name="Thomas W.K."/>
        </authorList>
    </citation>
    <scope>NUCLEOTIDE SEQUENCE [LARGE SCALE GENOMIC DNA]</scope>
    <source>
        <strain evidence="2 3">ISRA400</strain>
    </source>
</reference>
<accession>A0ABS3ZQJ7</accession>
<feature type="region of interest" description="Disordered" evidence="1">
    <location>
        <begin position="311"/>
        <end position="363"/>
    </location>
</feature>
<evidence type="ECO:0000313" key="3">
    <source>
        <dbReference type="Proteomes" id="UP000669317"/>
    </source>
</evidence>
<dbReference type="Proteomes" id="UP000669317">
    <property type="component" value="Unassembled WGS sequence"/>
</dbReference>
<evidence type="ECO:0000256" key="1">
    <source>
        <dbReference type="SAM" id="MobiDB-lite"/>
    </source>
</evidence>
<gene>
    <name evidence="2" type="ORF">JWS04_00910</name>
</gene>
<dbReference type="Gene3D" id="3.30.1300.30">
    <property type="entry name" value="GSPII I/J protein-like"/>
    <property type="match status" value="1"/>
</dbReference>
<dbReference type="SUPFAM" id="SSF54523">
    <property type="entry name" value="Pili subunits"/>
    <property type="match status" value="1"/>
</dbReference>
<protein>
    <submittedName>
        <fullName evidence="2">Uncharacterized protein</fullName>
    </submittedName>
</protein>
<comment type="caution">
    <text evidence="2">The sequence shown here is derived from an EMBL/GenBank/DDBJ whole genome shotgun (WGS) entry which is preliminary data.</text>
</comment>
<dbReference type="EMBL" id="JAGIKT010000002">
    <property type="protein sequence ID" value="MBP0109679.1"/>
    <property type="molecule type" value="Genomic_DNA"/>
</dbReference>